<keyword evidence="2" id="KW-0808">Transferase</keyword>
<protein>
    <submittedName>
        <fullName evidence="2">Pyruvate/Phosphoenolpyruvate kinase-like domain containing protein</fullName>
    </submittedName>
</protein>
<dbReference type="GO" id="GO:0016301">
    <property type="term" value="F:kinase activity"/>
    <property type="evidence" value="ECO:0007669"/>
    <property type="project" value="UniProtKB-KW"/>
</dbReference>
<accession>A0A2P5DKU9</accession>
<evidence type="ECO:0000313" key="3">
    <source>
        <dbReference type="Proteomes" id="UP000237105"/>
    </source>
</evidence>
<keyword evidence="2" id="KW-0670">Pyruvate</keyword>
<evidence type="ECO:0000313" key="2">
    <source>
        <dbReference type="EMBL" id="PON73913.1"/>
    </source>
</evidence>
<keyword evidence="1" id="KW-0472">Membrane</keyword>
<comment type="caution">
    <text evidence="2">The sequence shown here is derived from an EMBL/GenBank/DDBJ whole genome shotgun (WGS) entry which is preliminary data.</text>
</comment>
<dbReference type="Proteomes" id="UP000237105">
    <property type="component" value="Unassembled WGS sequence"/>
</dbReference>
<keyword evidence="2" id="KW-0418">Kinase</keyword>
<proteinExistence type="predicted"/>
<feature type="transmembrane region" description="Helical" evidence="1">
    <location>
        <begin position="42"/>
        <end position="65"/>
    </location>
</feature>
<dbReference type="SUPFAM" id="SSF51621">
    <property type="entry name" value="Phosphoenolpyruvate/pyruvate domain"/>
    <property type="match status" value="1"/>
</dbReference>
<name>A0A2P5DKU9_PARAD</name>
<dbReference type="AlphaFoldDB" id="A0A2P5DKU9"/>
<dbReference type="EMBL" id="JXTB01000031">
    <property type="protein sequence ID" value="PON73913.1"/>
    <property type="molecule type" value="Genomic_DNA"/>
</dbReference>
<organism evidence="2 3">
    <name type="scientific">Parasponia andersonii</name>
    <name type="common">Sponia andersonii</name>
    <dbReference type="NCBI Taxonomy" id="3476"/>
    <lineage>
        <taxon>Eukaryota</taxon>
        <taxon>Viridiplantae</taxon>
        <taxon>Streptophyta</taxon>
        <taxon>Embryophyta</taxon>
        <taxon>Tracheophyta</taxon>
        <taxon>Spermatophyta</taxon>
        <taxon>Magnoliopsida</taxon>
        <taxon>eudicotyledons</taxon>
        <taxon>Gunneridae</taxon>
        <taxon>Pentapetalae</taxon>
        <taxon>rosids</taxon>
        <taxon>fabids</taxon>
        <taxon>Rosales</taxon>
        <taxon>Cannabaceae</taxon>
        <taxon>Parasponia</taxon>
    </lineage>
</organism>
<keyword evidence="3" id="KW-1185">Reference proteome</keyword>
<dbReference type="Gene3D" id="3.20.20.60">
    <property type="entry name" value="Phosphoenolpyruvate-binding domains"/>
    <property type="match status" value="1"/>
</dbReference>
<keyword evidence="1" id="KW-1133">Transmembrane helix</keyword>
<reference evidence="3" key="1">
    <citation type="submission" date="2016-06" db="EMBL/GenBank/DDBJ databases">
        <title>Parallel loss of symbiosis genes in relatives of nitrogen-fixing non-legume Parasponia.</title>
        <authorList>
            <person name="Van Velzen R."/>
            <person name="Holmer R."/>
            <person name="Bu F."/>
            <person name="Rutten L."/>
            <person name="Van Zeijl A."/>
            <person name="Liu W."/>
            <person name="Santuari L."/>
            <person name="Cao Q."/>
            <person name="Sharma T."/>
            <person name="Shen D."/>
            <person name="Roswanjaya Y."/>
            <person name="Wardhani T."/>
            <person name="Kalhor M.S."/>
            <person name="Jansen J."/>
            <person name="Van den Hoogen J."/>
            <person name="Gungor B."/>
            <person name="Hartog M."/>
            <person name="Hontelez J."/>
            <person name="Verver J."/>
            <person name="Yang W.-C."/>
            <person name="Schijlen E."/>
            <person name="Repin R."/>
            <person name="Schilthuizen M."/>
            <person name="Schranz E."/>
            <person name="Heidstra R."/>
            <person name="Miyata K."/>
            <person name="Fedorova E."/>
            <person name="Kohlen W."/>
            <person name="Bisseling T."/>
            <person name="Smit S."/>
            <person name="Geurts R."/>
        </authorList>
    </citation>
    <scope>NUCLEOTIDE SEQUENCE [LARGE SCALE GENOMIC DNA]</scope>
    <source>
        <strain evidence="3">cv. WU1-14</strain>
    </source>
</reference>
<sequence>MIKLIFSHKDIINICKLQDETFPKQRWKWPMHGARRKDMYDLFLLNFFPTLAEIAIISGYDFVIIDMEHNLGNISDALNCHLPNQFHMGLAPTFERLHL</sequence>
<dbReference type="STRING" id="3476.A0A2P5DKU9"/>
<evidence type="ECO:0000256" key="1">
    <source>
        <dbReference type="SAM" id="Phobius"/>
    </source>
</evidence>
<gene>
    <name evidence="2" type="ORF">PanWU01x14_054630</name>
</gene>
<keyword evidence="1" id="KW-0812">Transmembrane</keyword>
<dbReference type="InterPro" id="IPR015813">
    <property type="entry name" value="Pyrv/PenolPyrv_kinase-like_dom"/>
</dbReference>
<dbReference type="InterPro" id="IPR040442">
    <property type="entry name" value="Pyrv_kinase-like_dom_sf"/>
</dbReference>
<dbReference type="OrthoDB" id="1673819at2759"/>